<dbReference type="RefSeq" id="XP_042570905.1">
    <property type="nucleotide sequence ID" value="XM_042714971.1"/>
</dbReference>
<protein>
    <submittedName>
        <fullName evidence="7">Unconventional myosin-IXAb-like isoform X4</fullName>
    </submittedName>
</protein>
<keyword evidence="3" id="KW-0963">Cytoplasm</keyword>
<proteinExistence type="predicted"/>
<evidence type="ECO:0000313" key="7">
    <source>
        <dbReference type="RefSeq" id="XP_042570905.1"/>
    </source>
</evidence>
<dbReference type="PANTHER" id="PTHR46184">
    <property type="entry name" value="UNCONVENTIONAL MYOSIN-IXB-LIKE PROTEIN"/>
    <property type="match status" value="1"/>
</dbReference>
<dbReference type="GeneID" id="109076510"/>
<feature type="region of interest" description="Disordered" evidence="5">
    <location>
        <begin position="259"/>
        <end position="308"/>
    </location>
</feature>
<evidence type="ECO:0000259" key="6">
    <source>
        <dbReference type="PROSITE" id="PS50238"/>
    </source>
</evidence>
<evidence type="ECO:0000256" key="5">
    <source>
        <dbReference type="SAM" id="MobiDB-lite"/>
    </source>
</evidence>
<dbReference type="AlphaFoldDB" id="A0A9Q9VTH3"/>
<comment type="subcellular location">
    <subcellularLocation>
        <location evidence="2">Cytoplasm</location>
    </subcellularLocation>
    <subcellularLocation>
        <location evidence="1">Membrane</location>
    </subcellularLocation>
</comment>
<dbReference type="Pfam" id="PF00620">
    <property type="entry name" value="RhoGAP"/>
    <property type="match status" value="1"/>
</dbReference>
<reference evidence="7" key="1">
    <citation type="submission" date="2025-08" db="UniProtKB">
        <authorList>
            <consortium name="RefSeq"/>
        </authorList>
    </citation>
    <scope>IDENTIFICATION</scope>
    <source>
        <tissue evidence="7">Muscle</tissue>
    </source>
</reference>
<dbReference type="Proteomes" id="UP001155660">
    <property type="component" value="Chromosome A25"/>
</dbReference>
<sequence>MMDKACVCKLCRYACHRKCCLRMTTTCSKKFDPELSSRQFGVELSRLTSDERAVPLVVEKLINYIEMHGLYTEGIYRKSGSTNKSKELKQGLDTDVNSVNLDDYNIHVIASVLKQWLRDLPNPLMTFELYEEFLRAMGLQDKREVVQSVYSVIDQLSRTHLSTLERLVFHLVRISFQEETNRMSANALAIVFAPCILRCPDTTDPLQSVRDISKTTACVELIICEQMRKYKARLKDINTLEFAEIKAKSRLTHIRRSMGKGRLRKSGCHTPSPPLSPRAAEGAEPGEEGAEPGLSEQQQAAMQQEEKVLSQQIENLQKEKEELTYEMLALEPRASDDEMLESEASFGTADSSENLMESEGVMSDQWEKSPGTVSAARWRKSESKSRRGLQRQPESLDSVDSAVASLSSVSSTPHYRFRSSSSGPLFSSTSPGGDLHTLPDQEGSEQASLSVRCASSSEKTRPRPRGNQSCPPKSREPGEGSGGGRRREHEFVSSQPLVLYGSNEFMV</sequence>
<name>A0A9Q9VTH3_CYPCA</name>
<dbReference type="GO" id="GO:0016020">
    <property type="term" value="C:membrane"/>
    <property type="evidence" value="ECO:0007669"/>
    <property type="project" value="UniProtKB-SubCell"/>
</dbReference>
<evidence type="ECO:0000256" key="4">
    <source>
        <dbReference type="ARBA" id="ARBA00023136"/>
    </source>
</evidence>
<feature type="compositionally biased region" description="Low complexity" evidence="5">
    <location>
        <begin position="418"/>
        <end position="432"/>
    </location>
</feature>
<gene>
    <name evidence="7" type="primary">LOC109076510</name>
</gene>
<dbReference type="PANTHER" id="PTHR46184:SF3">
    <property type="entry name" value="UNCONVENTIONAL MYOSIN-IXA"/>
    <property type="match status" value="1"/>
</dbReference>
<feature type="compositionally biased region" description="Polar residues" evidence="5">
    <location>
        <begin position="444"/>
        <end position="457"/>
    </location>
</feature>
<dbReference type="GO" id="GO:0005096">
    <property type="term" value="F:GTPase activator activity"/>
    <property type="evidence" value="ECO:0007669"/>
    <property type="project" value="InterPro"/>
</dbReference>
<dbReference type="SMART" id="SM00324">
    <property type="entry name" value="RhoGAP"/>
    <property type="match status" value="1"/>
</dbReference>
<dbReference type="CDD" id="cd04406">
    <property type="entry name" value="RhoGAP_myosin_IXA"/>
    <property type="match status" value="1"/>
</dbReference>
<dbReference type="GO" id="GO:0051015">
    <property type="term" value="F:actin filament binding"/>
    <property type="evidence" value="ECO:0007669"/>
    <property type="project" value="TreeGrafter"/>
</dbReference>
<keyword evidence="4" id="KW-0472">Membrane</keyword>
<dbReference type="GO" id="GO:0005884">
    <property type="term" value="C:actin filament"/>
    <property type="evidence" value="ECO:0007669"/>
    <property type="project" value="TreeGrafter"/>
</dbReference>
<dbReference type="InterPro" id="IPR000198">
    <property type="entry name" value="RhoGAP_dom"/>
</dbReference>
<dbReference type="GO" id="GO:0000146">
    <property type="term" value="F:microfilament motor activity"/>
    <property type="evidence" value="ECO:0007669"/>
    <property type="project" value="InterPro"/>
</dbReference>
<dbReference type="GO" id="GO:0044295">
    <property type="term" value="C:axonal growth cone"/>
    <property type="evidence" value="ECO:0007669"/>
    <property type="project" value="TreeGrafter"/>
</dbReference>
<feature type="compositionally biased region" description="Low complexity" evidence="5">
    <location>
        <begin position="291"/>
        <end position="303"/>
    </location>
</feature>
<dbReference type="GO" id="GO:0005737">
    <property type="term" value="C:cytoplasm"/>
    <property type="evidence" value="ECO:0007669"/>
    <property type="project" value="UniProtKB-SubCell"/>
</dbReference>
<dbReference type="PROSITE" id="PS50238">
    <property type="entry name" value="RHOGAP"/>
    <property type="match status" value="1"/>
</dbReference>
<evidence type="ECO:0000256" key="1">
    <source>
        <dbReference type="ARBA" id="ARBA00004370"/>
    </source>
</evidence>
<dbReference type="GO" id="GO:0035556">
    <property type="term" value="P:intracellular signal transduction"/>
    <property type="evidence" value="ECO:0007669"/>
    <property type="project" value="InterPro"/>
</dbReference>
<organism evidence="7">
    <name type="scientific">Cyprinus carpio</name>
    <name type="common">Common carp</name>
    <dbReference type="NCBI Taxonomy" id="7962"/>
    <lineage>
        <taxon>Eukaryota</taxon>
        <taxon>Metazoa</taxon>
        <taxon>Chordata</taxon>
        <taxon>Craniata</taxon>
        <taxon>Vertebrata</taxon>
        <taxon>Euteleostomi</taxon>
        <taxon>Actinopterygii</taxon>
        <taxon>Neopterygii</taxon>
        <taxon>Teleostei</taxon>
        <taxon>Ostariophysi</taxon>
        <taxon>Cypriniformes</taxon>
        <taxon>Cyprinidae</taxon>
        <taxon>Cyprininae</taxon>
        <taxon>Cyprinus</taxon>
    </lineage>
</organism>
<feature type="region of interest" description="Disordered" evidence="5">
    <location>
        <begin position="332"/>
        <end position="495"/>
    </location>
</feature>
<dbReference type="FunFam" id="1.10.555.10:FF:000009">
    <property type="entry name" value="unconventional myosin-IXa isoform X1"/>
    <property type="match status" value="1"/>
</dbReference>
<evidence type="ECO:0000256" key="3">
    <source>
        <dbReference type="ARBA" id="ARBA00022490"/>
    </source>
</evidence>
<feature type="compositionally biased region" description="Low complexity" evidence="5">
    <location>
        <begin position="395"/>
        <end position="411"/>
    </location>
</feature>
<dbReference type="GO" id="GO:0045198">
    <property type="term" value="P:establishment of epithelial cell apical/basal polarity"/>
    <property type="evidence" value="ECO:0007669"/>
    <property type="project" value="TreeGrafter"/>
</dbReference>
<dbReference type="InterPro" id="IPR046987">
    <property type="entry name" value="Myo9"/>
</dbReference>
<evidence type="ECO:0000256" key="2">
    <source>
        <dbReference type="ARBA" id="ARBA00004496"/>
    </source>
</evidence>
<accession>A0A9Q9VTH3</accession>
<feature type="domain" description="Rho-GAP" evidence="6">
    <location>
        <begin position="42"/>
        <end position="230"/>
    </location>
</feature>